<evidence type="ECO:0000313" key="16">
    <source>
        <dbReference type="Proteomes" id="UP000503447"/>
    </source>
</evidence>
<keyword evidence="9" id="KW-1133">Transmembrane helix</keyword>
<dbReference type="EMBL" id="CP053452">
    <property type="protein sequence ID" value="QJW95167.1"/>
    <property type="molecule type" value="Genomic_DNA"/>
</dbReference>
<dbReference type="SUPFAM" id="SSF56801">
    <property type="entry name" value="Acetyl-CoA synthetase-like"/>
    <property type="match status" value="1"/>
</dbReference>
<sequence length="601" mass="64991">MSAARTEIVQTAARPGGSVSRAWLRALELTAPIPRQRGRVLPAVVDELGHRLGDKPALLSERECFSYRDLAGRARRYARWALARGVAKGDVVGLLMPNRPEYLAVWLGVTRVGGVVALLNTNLTGPSLAHCVQAASATHVIVAAELADALETALPHLAAPPQVWAHGGARGLGATIEALTDAPLGAEEARDVTIDDRALYIFTSGSTGMPKAVNVSHARVMQWGLWFAGMMDAQPGDRLYNCLPMYHSVGGVLAPGAVLAAGGSMVVRERFSASQFWSDINRWECTAFQYIGELCRYLLHLPRAENETGHRLRLAVGNGLAAGVWEAFQQRFRIPQVLEFYAATEGGLSLFNVQGRPGAIGHIPPYLEHRYAPALVRFDSDTGAPVRDENGFCIRCGVNEPGEALGKVRHDPAGAGGRFEGYTSAAETEKKVLRNVFAPGDAWVRTGDLMRRDEKGFFYFVDRVGDTFRWKGENVATSEVAQELGAFDGVLHASVYGVAVPGAEGRAGMAALVCEGAIDLAALHGHLAERLPAYARPLFLRLCPQATLTGTFKYAKTDLVRQGFDPAQCADPLYFYHPERRAYTALDAPMYDGICAGSIRL</sequence>
<feature type="domain" description="AMP-dependent synthetase/ligase" evidence="14">
    <location>
        <begin position="51"/>
        <end position="365"/>
    </location>
</feature>
<evidence type="ECO:0000259" key="14">
    <source>
        <dbReference type="Pfam" id="PF00501"/>
    </source>
</evidence>
<keyword evidence="16" id="KW-1185">Reference proteome</keyword>
<dbReference type="Proteomes" id="UP000503447">
    <property type="component" value="Chromosome"/>
</dbReference>
<keyword evidence="3" id="KW-0813">Transport</keyword>
<evidence type="ECO:0000256" key="13">
    <source>
        <dbReference type="ARBA" id="ARBA00046271"/>
    </source>
</evidence>
<keyword evidence="5" id="KW-0436">Ligase</keyword>
<accession>A0A6M5YM90</accession>
<dbReference type="PANTHER" id="PTHR43107:SF15">
    <property type="entry name" value="FATTY ACID TRANSPORT PROTEIN 3, ISOFORM A"/>
    <property type="match status" value="1"/>
</dbReference>
<name>A0A6M5YM90_9BACT</name>
<evidence type="ECO:0000256" key="4">
    <source>
        <dbReference type="ARBA" id="ARBA00022475"/>
    </source>
</evidence>
<evidence type="ECO:0000313" key="15">
    <source>
        <dbReference type="EMBL" id="QJW95167.1"/>
    </source>
</evidence>
<gene>
    <name evidence="15" type="ORF">FTUN_2706</name>
</gene>
<dbReference type="InterPro" id="IPR045851">
    <property type="entry name" value="AMP-bd_C_sf"/>
</dbReference>
<dbReference type="Gene3D" id="3.30.300.30">
    <property type="match status" value="1"/>
</dbReference>
<keyword evidence="8" id="KW-0067">ATP-binding</keyword>
<keyword evidence="11" id="KW-0472">Membrane</keyword>
<dbReference type="GO" id="GO:0005886">
    <property type="term" value="C:plasma membrane"/>
    <property type="evidence" value="ECO:0007669"/>
    <property type="project" value="UniProtKB-SubCell"/>
</dbReference>
<dbReference type="PROSITE" id="PS00455">
    <property type="entry name" value="AMP_BINDING"/>
    <property type="match status" value="1"/>
</dbReference>
<organism evidence="15 16">
    <name type="scientific">Frigoriglobus tundricola</name>
    <dbReference type="NCBI Taxonomy" id="2774151"/>
    <lineage>
        <taxon>Bacteria</taxon>
        <taxon>Pseudomonadati</taxon>
        <taxon>Planctomycetota</taxon>
        <taxon>Planctomycetia</taxon>
        <taxon>Gemmatales</taxon>
        <taxon>Gemmataceae</taxon>
        <taxon>Frigoriglobus</taxon>
    </lineage>
</organism>
<evidence type="ECO:0000256" key="5">
    <source>
        <dbReference type="ARBA" id="ARBA00022598"/>
    </source>
</evidence>
<dbReference type="KEGG" id="ftj:FTUN_2706"/>
<proteinExistence type="inferred from homology"/>
<evidence type="ECO:0000256" key="3">
    <source>
        <dbReference type="ARBA" id="ARBA00022448"/>
    </source>
</evidence>
<keyword evidence="4" id="KW-1003">Cell membrane</keyword>
<evidence type="ECO:0000256" key="6">
    <source>
        <dbReference type="ARBA" id="ARBA00022692"/>
    </source>
</evidence>
<evidence type="ECO:0000256" key="11">
    <source>
        <dbReference type="ARBA" id="ARBA00023136"/>
    </source>
</evidence>
<dbReference type="FunFam" id="3.30.300.30:FF:000002">
    <property type="entry name" value="Long-chain fatty acid transport protein 1"/>
    <property type="match status" value="1"/>
</dbReference>
<dbReference type="InterPro" id="IPR042099">
    <property type="entry name" value="ANL_N_sf"/>
</dbReference>
<dbReference type="GO" id="GO:0044539">
    <property type="term" value="P:long-chain fatty acid import into cell"/>
    <property type="evidence" value="ECO:0007669"/>
    <property type="project" value="TreeGrafter"/>
</dbReference>
<evidence type="ECO:0000256" key="1">
    <source>
        <dbReference type="ARBA" id="ARBA00004651"/>
    </source>
</evidence>
<keyword evidence="10" id="KW-0445">Lipid transport</keyword>
<dbReference type="InterPro" id="IPR020845">
    <property type="entry name" value="AMP-binding_CS"/>
</dbReference>
<evidence type="ECO:0000256" key="10">
    <source>
        <dbReference type="ARBA" id="ARBA00023055"/>
    </source>
</evidence>
<evidence type="ECO:0000256" key="12">
    <source>
        <dbReference type="ARBA" id="ARBA00023140"/>
    </source>
</evidence>
<dbReference type="FunFam" id="3.40.50.12780:FF:000019">
    <property type="entry name" value="Long-chain fatty acid transporter"/>
    <property type="match status" value="1"/>
</dbReference>
<keyword evidence="12" id="KW-0576">Peroxisome</keyword>
<evidence type="ECO:0000256" key="7">
    <source>
        <dbReference type="ARBA" id="ARBA00022741"/>
    </source>
</evidence>
<comment type="similarity">
    <text evidence="2">Belongs to the ATP-dependent AMP-binding enzyme family.</text>
</comment>
<evidence type="ECO:0000256" key="8">
    <source>
        <dbReference type="ARBA" id="ARBA00022840"/>
    </source>
</evidence>
<dbReference type="RefSeq" id="WP_171471013.1">
    <property type="nucleotide sequence ID" value="NZ_CP053452.2"/>
</dbReference>
<dbReference type="AlphaFoldDB" id="A0A6M5YM90"/>
<dbReference type="NCBIfam" id="NF006134">
    <property type="entry name" value="PRK08279.1"/>
    <property type="match status" value="1"/>
</dbReference>
<dbReference type="Gene3D" id="3.40.50.12780">
    <property type="entry name" value="N-terminal domain of ligase-like"/>
    <property type="match status" value="1"/>
</dbReference>
<evidence type="ECO:0000256" key="2">
    <source>
        <dbReference type="ARBA" id="ARBA00006432"/>
    </source>
</evidence>
<dbReference type="GO" id="GO:0004467">
    <property type="term" value="F:long-chain fatty acid-CoA ligase activity"/>
    <property type="evidence" value="ECO:0007669"/>
    <property type="project" value="TreeGrafter"/>
</dbReference>
<dbReference type="GO" id="GO:0005524">
    <property type="term" value="F:ATP binding"/>
    <property type="evidence" value="ECO:0007669"/>
    <property type="project" value="UniProtKB-KW"/>
</dbReference>
<keyword evidence="7" id="KW-0547">Nucleotide-binding</keyword>
<reference evidence="16" key="1">
    <citation type="submission" date="2020-05" db="EMBL/GenBank/DDBJ databases">
        <title>Frigoriglobus tundricola gen. nov., sp. nov., a psychrotolerant cellulolytic planctomycete of the family Gemmataceae with two divergent copies of 16S rRNA gene.</title>
        <authorList>
            <person name="Kulichevskaya I.S."/>
            <person name="Ivanova A.A."/>
            <person name="Naumoff D.G."/>
            <person name="Beletsky A.V."/>
            <person name="Rijpstra W.I.C."/>
            <person name="Sinninghe Damste J.S."/>
            <person name="Mardanov A.V."/>
            <person name="Ravin N.V."/>
            <person name="Dedysh S.N."/>
        </authorList>
    </citation>
    <scope>NUCLEOTIDE SEQUENCE [LARGE SCALE GENOMIC DNA]</scope>
    <source>
        <strain evidence="16">PL17</strain>
    </source>
</reference>
<dbReference type="Pfam" id="PF00501">
    <property type="entry name" value="AMP-binding"/>
    <property type="match status" value="1"/>
</dbReference>
<dbReference type="InterPro" id="IPR000873">
    <property type="entry name" value="AMP-dep_synth/lig_dom"/>
</dbReference>
<protein>
    <recommendedName>
        <fullName evidence="14">AMP-dependent synthetase/ligase domain-containing protein</fullName>
    </recommendedName>
</protein>
<evidence type="ECO:0000256" key="9">
    <source>
        <dbReference type="ARBA" id="ARBA00022989"/>
    </source>
</evidence>
<comment type="subcellular location">
    <subcellularLocation>
        <location evidence="1">Cell membrane</location>
        <topology evidence="1">Multi-pass membrane protein</topology>
    </subcellularLocation>
    <subcellularLocation>
        <location evidence="13">Peroxisome membrane</location>
    </subcellularLocation>
</comment>
<keyword evidence="6" id="KW-0812">Transmembrane</keyword>
<dbReference type="PANTHER" id="PTHR43107">
    <property type="entry name" value="LONG-CHAIN FATTY ACID TRANSPORT PROTEIN"/>
    <property type="match status" value="1"/>
</dbReference>
<dbReference type="GO" id="GO:0005324">
    <property type="term" value="F:long-chain fatty acid transmembrane transporter activity"/>
    <property type="evidence" value="ECO:0007669"/>
    <property type="project" value="TreeGrafter"/>
</dbReference>